<dbReference type="GO" id="GO:0008137">
    <property type="term" value="F:NADH dehydrogenase (ubiquinone) activity"/>
    <property type="evidence" value="ECO:0007669"/>
    <property type="project" value="InterPro"/>
</dbReference>
<feature type="transmembrane region" description="Helical" evidence="3">
    <location>
        <begin position="31"/>
        <end position="54"/>
    </location>
</feature>
<dbReference type="InterPro" id="IPR001750">
    <property type="entry name" value="ND/Mrp_TM"/>
</dbReference>
<keyword evidence="3" id="KW-0812">Transmembrane</keyword>
<dbReference type="GO" id="GO:0048039">
    <property type="term" value="F:ubiquinone binding"/>
    <property type="evidence" value="ECO:0007669"/>
    <property type="project" value="TreeGrafter"/>
</dbReference>
<dbReference type="EMBL" id="CM017713">
    <property type="protein sequence ID" value="TYG35918.1"/>
    <property type="molecule type" value="Genomic_DNA"/>
</dbReference>
<dbReference type="GO" id="GO:0009507">
    <property type="term" value="C:chloroplast"/>
    <property type="evidence" value="ECO:0007669"/>
    <property type="project" value="TreeGrafter"/>
</dbReference>
<keyword evidence="2" id="KW-0520">NAD</keyword>
<sequence length="86" mass="9866">MQIIYAASTSFGQRNFKKRIAYSFVSHMGFIIIRIAILQIISHVFIGAALLFLVGTSYDRMRLVYFDEMGRMAVSIPKIFTMFSNC</sequence>
<gene>
    <name evidence="5" type="ORF">ES288_D13G022300v1</name>
</gene>
<dbReference type="PANTHER" id="PTHR43507">
    <property type="entry name" value="NADH-UBIQUINONE OXIDOREDUCTASE CHAIN 4"/>
    <property type="match status" value="1"/>
</dbReference>
<evidence type="ECO:0000256" key="1">
    <source>
        <dbReference type="ARBA" id="ARBA00022967"/>
    </source>
</evidence>
<proteinExistence type="predicted"/>
<evidence type="ECO:0000313" key="6">
    <source>
        <dbReference type="Proteomes" id="UP000323506"/>
    </source>
</evidence>
<evidence type="ECO:0000256" key="3">
    <source>
        <dbReference type="SAM" id="Phobius"/>
    </source>
</evidence>
<dbReference type="GO" id="GO:0042773">
    <property type="term" value="P:ATP synthesis coupled electron transport"/>
    <property type="evidence" value="ECO:0007669"/>
    <property type="project" value="InterPro"/>
</dbReference>
<dbReference type="Pfam" id="PF00361">
    <property type="entry name" value="Proton_antipo_M"/>
    <property type="match status" value="1"/>
</dbReference>
<dbReference type="GO" id="GO:0015990">
    <property type="term" value="P:electron transport coupled proton transport"/>
    <property type="evidence" value="ECO:0007669"/>
    <property type="project" value="TreeGrafter"/>
</dbReference>
<keyword evidence="3" id="KW-1133">Transmembrane helix</keyword>
<dbReference type="Proteomes" id="UP000323506">
    <property type="component" value="Chromosome D13"/>
</dbReference>
<keyword evidence="1" id="KW-1278">Translocase</keyword>
<keyword evidence="6" id="KW-1185">Reference proteome</keyword>
<evidence type="ECO:0000313" key="5">
    <source>
        <dbReference type="EMBL" id="TYG35918.1"/>
    </source>
</evidence>
<organism evidence="5 6">
    <name type="scientific">Gossypium darwinii</name>
    <name type="common">Darwin's cotton</name>
    <name type="synonym">Gossypium barbadense var. darwinii</name>
    <dbReference type="NCBI Taxonomy" id="34276"/>
    <lineage>
        <taxon>Eukaryota</taxon>
        <taxon>Viridiplantae</taxon>
        <taxon>Streptophyta</taxon>
        <taxon>Embryophyta</taxon>
        <taxon>Tracheophyta</taxon>
        <taxon>Spermatophyta</taxon>
        <taxon>Magnoliopsida</taxon>
        <taxon>eudicotyledons</taxon>
        <taxon>Gunneridae</taxon>
        <taxon>Pentapetalae</taxon>
        <taxon>rosids</taxon>
        <taxon>malvids</taxon>
        <taxon>Malvales</taxon>
        <taxon>Malvaceae</taxon>
        <taxon>Malvoideae</taxon>
        <taxon>Gossypium</taxon>
    </lineage>
</organism>
<dbReference type="PANTHER" id="PTHR43507:SF21">
    <property type="entry name" value="NAD(P)H-QUINONE OXIDOREDUCTASE CHAIN 4, CHLOROPLASTIC"/>
    <property type="match status" value="1"/>
</dbReference>
<evidence type="ECO:0000256" key="2">
    <source>
        <dbReference type="ARBA" id="ARBA00023027"/>
    </source>
</evidence>
<evidence type="ECO:0000259" key="4">
    <source>
        <dbReference type="Pfam" id="PF00361"/>
    </source>
</evidence>
<keyword evidence="3" id="KW-0472">Membrane</keyword>
<dbReference type="GO" id="GO:0003954">
    <property type="term" value="F:NADH dehydrogenase activity"/>
    <property type="evidence" value="ECO:0007669"/>
    <property type="project" value="TreeGrafter"/>
</dbReference>
<name>A0A5D1ZW94_GOSDA</name>
<dbReference type="InterPro" id="IPR003918">
    <property type="entry name" value="NADH_UbQ_OxRdtase"/>
</dbReference>
<feature type="domain" description="NADH:quinone oxidoreductase/Mrp antiporter transmembrane" evidence="4">
    <location>
        <begin position="3"/>
        <end position="83"/>
    </location>
</feature>
<dbReference type="AlphaFoldDB" id="A0A5D1ZW94"/>
<reference evidence="5 6" key="1">
    <citation type="submission" date="2019-06" db="EMBL/GenBank/DDBJ databases">
        <title>WGS assembly of Gossypium darwinii.</title>
        <authorList>
            <person name="Chen Z.J."/>
            <person name="Sreedasyam A."/>
            <person name="Ando A."/>
            <person name="Song Q."/>
            <person name="De L."/>
            <person name="Hulse-Kemp A."/>
            <person name="Ding M."/>
            <person name="Ye W."/>
            <person name="Kirkbride R."/>
            <person name="Jenkins J."/>
            <person name="Plott C."/>
            <person name="Lovell J."/>
            <person name="Lin Y.-M."/>
            <person name="Vaughn R."/>
            <person name="Liu B."/>
            <person name="Li W."/>
            <person name="Simpson S."/>
            <person name="Scheffler B."/>
            <person name="Saski C."/>
            <person name="Grover C."/>
            <person name="Hu G."/>
            <person name="Conover J."/>
            <person name="Carlson J."/>
            <person name="Shu S."/>
            <person name="Boston L."/>
            <person name="Williams M."/>
            <person name="Peterson D."/>
            <person name="Mcgee K."/>
            <person name="Jones D."/>
            <person name="Wendel J."/>
            <person name="Stelly D."/>
            <person name="Grimwood J."/>
            <person name="Schmutz J."/>
        </authorList>
    </citation>
    <scope>NUCLEOTIDE SEQUENCE [LARGE SCALE GENOMIC DNA]</scope>
    <source>
        <strain evidence="5">1808015.09</strain>
    </source>
</reference>
<protein>
    <recommendedName>
        <fullName evidence="4">NADH:quinone oxidoreductase/Mrp antiporter transmembrane domain-containing protein</fullName>
    </recommendedName>
</protein>
<accession>A0A5D1ZW94</accession>